<evidence type="ECO:0000256" key="6">
    <source>
        <dbReference type="ARBA" id="ARBA00022786"/>
    </source>
</evidence>
<evidence type="ECO:0000256" key="5">
    <source>
        <dbReference type="ARBA" id="ARBA00022741"/>
    </source>
</evidence>
<evidence type="ECO:0000256" key="4">
    <source>
        <dbReference type="ARBA" id="ARBA00022679"/>
    </source>
</evidence>
<dbReference type="Proteomes" id="UP001630127">
    <property type="component" value="Unassembled WGS sequence"/>
</dbReference>
<dbReference type="PROSITE" id="PS50011">
    <property type="entry name" value="PROTEIN_KINASE_DOM"/>
    <property type="match status" value="1"/>
</dbReference>
<evidence type="ECO:0000259" key="11">
    <source>
        <dbReference type="PROSITE" id="PS50011"/>
    </source>
</evidence>
<evidence type="ECO:0000313" key="13">
    <source>
        <dbReference type="Proteomes" id="UP001630127"/>
    </source>
</evidence>
<reference evidence="12 13" key="1">
    <citation type="submission" date="2024-11" db="EMBL/GenBank/DDBJ databases">
        <title>A near-complete genome assembly of Cinchona calisaya.</title>
        <authorList>
            <person name="Lian D.C."/>
            <person name="Zhao X.W."/>
            <person name="Wei L."/>
        </authorList>
    </citation>
    <scope>NUCLEOTIDE SEQUENCE [LARGE SCALE GENOMIC DNA]</scope>
    <source>
        <tissue evidence="12">Nenye</tissue>
    </source>
</reference>
<dbReference type="EMBL" id="JBJUIK010000004">
    <property type="protein sequence ID" value="KAL3528604.1"/>
    <property type="molecule type" value="Genomic_DNA"/>
</dbReference>
<comment type="pathway">
    <text evidence="2">Protein modification; protein ubiquitination.</text>
</comment>
<protein>
    <recommendedName>
        <fullName evidence="3">RING-type E3 ubiquitin transferase</fullName>
        <ecNumber evidence="3">2.3.2.27</ecNumber>
    </recommendedName>
</protein>
<feature type="compositionally biased region" description="Low complexity" evidence="10">
    <location>
        <begin position="779"/>
        <end position="791"/>
    </location>
</feature>
<dbReference type="Pfam" id="PF00582">
    <property type="entry name" value="Usp"/>
    <property type="match status" value="1"/>
</dbReference>
<dbReference type="SMART" id="SM00220">
    <property type="entry name" value="S_TKc"/>
    <property type="match status" value="1"/>
</dbReference>
<evidence type="ECO:0000256" key="2">
    <source>
        <dbReference type="ARBA" id="ARBA00004906"/>
    </source>
</evidence>
<keyword evidence="7" id="KW-0067">ATP-binding</keyword>
<dbReference type="InterPro" id="IPR006016">
    <property type="entry name" value="UspA"/>
</dbReference>
<dbReference type="Gene3D" id="1.10.510.10">
    <property type="entry name" value="Transferase(Phosphotransferase) domain 1"/>
    <property type="match status" value="1"/>
</dbReference>
<evidence type="ECO:0000256" key="3">
    <source>
        <dbReference type="ARBA" id="ARBA00012483"/>
    </source>
</evidence>
<gene>
    <name evidence="12" type="ORF">ACH5RR_007926</name>
</gene>
<feature type="region of interest" description="Disordered" evidence="10">
    <location>
        <begin position="779"/>
        <end position="799"/>
    </location>
</feature>
<evidence type="ECO:0000256" key="1">
    <source>
        <dbReference type="ARBA" id="ARBA00000900"/>
    </source>
</evidence>
<evidence type="ECO:0000256" key="7">
    <source>
        <dbReference type="ARBA" id="ARBA00022840"/>
    </source>
</evidence>
<dbReference type="GO" id="GO:0061630">
    <property type="term" value="F:ubiquitin protein ligase activity"/>
    <property type="evidence" value="ECO:0007669"/>
    <property type="project" value="UniProtKB-EC"/>
</dbReference>
<dbReference type="CDD" id="cd14066">
    <property type="entry name" value="STKc_IRAK"/>
    <property type="match status" value="1"/>
</dbReference>
<dbReference type="SUPFAM" id="SSF52402">
    <property type="entry name" value="Adenine nucleotide alpha hydrolases-like"/>
    <property type="match status" value="1"/>
</dbReference>
<dbReference type="PANTHER" id="PTHR45647:SF51">
    <property type="entry name" value="PROTEIN KINASE SUPERFAMILY PROTEIN"/>
    <property type="match status" value="1"/>
</dbReference>
<keyword evidence="6" id="KW-0833">Ubl conjugation pathway</keyword>
<dbReference type="FunFam" id="3.30.200.20:FF:000162">
    <property type="entry name" value="Adenine nucleotide alpha hydrolase-like domain kinase"/>
    <property type="match status" value="1"/>
</dbReference>
<dbReference type="Pfam" id="PF07714">
    <property type="entry name" value="PK_Tyr_Ser-Thr"/>
    <property type="match status" value="1"/>
</dbReference>
<name>A0ABD3ABN3_9GENT</name>
<dbReference type="SUPFAM" id="SSF56112">
    <property type="entry name" value="Protein kinase-like (PK-like)"/>
    <property type="match status" value="1"/>
</dbReference>
<keyword evidence="5" id="KW-0547">Nucleotide-binding</keyword>
<proteinExistence type="predicted"/>
<feature type="domain" description="Protein kinase" evidence="11">
    <location>
        <begin position="484"/>
        <end position="750"/>
    </location>
</feature>
<dbReference type="GO" id="GO:0005524">
    <property type="term" value="F:ATP binding"/>
    <property type="evidence" value="ECO:0007669"/>
    <property type="project" value="UniProtKB-KW"/>
</dbReference>
<evidence type="ECO:0000256" key="10">
    <source>
        <dbReference type="SAM" id="MobiDB-lite"/>
    </source>
</evidence>
<sequence length="799" mass="88465">MAKGSYSQECIINNNVAVAIDKDKNSQHAVRWAIENLNVNGFITLLHVKAQQNLSPQEAIPREGRAPTQDELKQFFLPYRGFCARKGVRANEVVLHDIEVASALAAYIGNNSTGTVVIGASSRSAITRAFKNQDILASLIKSAPDFCTVYVVSKAKAHAAKSATRSLNSSSSSLASSRQQSQVGYLSDTLYSQQFSGQGSWRPSVSDRSSSSDGGGSAIFSSKSSDFMPMTSRSGYSKNRSPQHPLSNGGSDFQHATPSDRQLNSKNASYQKSVPKATNRNPGSKMSSQQMLGNNSNLHLQTQGSPPYSLSGSSDHSEPPSFPSSNMSFELLDQSGTSDTSRTSSSSQGTGELEEEIRRLKQELKQTMEMYNSACKEALTAKEKAREIDEWKLDEARRIEECKQSEEDVFFMVEMEKQKCKVAIEAAQMAQRLAELESQKRKYAEMKFRQEAEEKKKAMDALARCDVRYRKYSIEEIEAATNNLSSSKKIGEGGYGPVYKGYLDHTAVAIKVLRSDISQGKKQFQREVEVLSRMRHPQMVLLLGACPEYGCLVYEYMENGSLEDRLFCRKGSSPLPWTVRFRIAAEIATALLFLHQTRPEPLVHRDLKPANILLDRNYVSKIGDVGLSRLVPPTVADNVTQYHMTAAAGTFCYIDPEYQQTGMLGTKSDIYSFGVMLLQIVTAKPAMGLTYLVEEAIEHGTFSEILDPKVTDWPVEEALSFSKLALRCCELRKRDRPDLGSVILPELERLRDLGSDAEARGENGKLDVAILPNQISQESISLSQEASSSNSDTRMENQQ</sequence>
<evidence type="ECO:0000313" key="12">
    <source>
        <dbReference type="EMBL" id="KAL3528604.1"/>
    </source>
</evidence>
<keyword evidence="8 9" id="KW-0175">Coiled coil</keyword>
<accession>A0ABD3ABN3</accession>
<dbReference type="CDD" id="cd01989">
    <property type="entry name" value="USP_STK_Ubox_N"/>
    <property type="match status" value="1"/>
</dbReference>
<dbReference type="PROSITE" id="PS00108">
    <property type="entry name" value="PROTEIN_KINASE_ST"/>
    <property type="match status" value="1"/>
</dbReference>
<feature type="region of interest" description="Disordered" evidence="10">
    <location>
        <begin position="197"/>
        <end position="355"/>
    </location>
</feature>
<dbReference type="InterPro" id="IPR000719">
    <property type="entry name" value="Prot_kinase_dom"/>
</dbReference>
<dbReference type="InterPro" id="IPR014729">
    <property type="entry name" value="Rossmann-like_a/b/a_fold"/>
</dbReference>
<feature type="compositionally biased region" description="Polar residues" evidence="10">
    <location>
        <begin position="231"/>
        <end position="314"/>
    </location>
</feature>
<dbReference type="EC" id="2.3.2.27" evidence="3"/>
<feature type="compositionally biased region" description="Low complexity" evidence="10">
    <location>
        <begin position="333"/>
        <end position="351"/>
    </location>
</feature>
<feature type="compositionally biased region" description="Low complexity" evidence="10">
    <location>
        <begin position="199"/>
        <end position="222"/>
    </location>
</feature>
<dbReference type="FunFam" id="1.10.510.10:FF:000498">
    <property type="entry name" value="U-box domain-containing protein 51"/>
    <property type="match status" value="1"/>
</dbReference>
<evidence type="ECO:0000256" key="8">
    <source>
        <dbReference type="ARBA" id="ARBA00023054"/>
    </source>
</evidence>
<dbReference type="AlphaFoldDB" id="A0ABD3ABN3"/>
<keyword evidence="4" id="KW-0808">Transferase</keyword>
<dbReference type="InterPro" id="IPR011009">
    <property type="entry name" value="Kinase-like_dom_sf"/>
</dbReference>
<dbReference type="Gene3D" id="3.40.50.620">
    <property type="entry name" value="HUPs"/>
    <property type="match status" value="1"/>
</dbReference>
<dbReference type="InterPro" id="IPR051348">
    <property type="entry name" value="U-box_ubiquitin_ligases"/>
</dbReference>
<feature type="coiled-coil region" evidence="9">
    <location>
        <begin position="426"/>
        <end position="453"/>
    </location>
</feature>
<keyword evidence="13" id="KW-1185">Reference proteome</keyword>
<dbReference type="InterPro" id="IPR008271">
    <property type="entry name" value="Ser/Thr_kinase_AS"/>
</dbReference>
<comment type="caution">
    <text evidence="12">The sequence shown here is derived from an EMBL/GenBank/DDBJ whole genome shotgun (WGS) entry which is preliminary data.</text>
</comment>
<dbReference type="Gene3D" id="3.30.200.20">
    <property type="entry name" value="Phosphorylase Kinase, domain 1"/>
    <property type="match status" value="1"/>
</dbReference>
<dbReference type="InterPro" id="IPR001245">
    <property type="entry name" value="Ser-Thr/Tyr_kinase_cat_dom"/>
</dbReference>
<evidence type="ECO:0000256" key="9">
    <source>
        <dbReference type="SAM" id="Coils"/>
    </source>
</evidence>
<dbReference type="PANTHER" id="PTHR45647">
    <property type="entry name" value="OS02G0152300 PROTEIN"/>
    <property type="match status" value="1"/>
</dbReference>
<comment type="catalytic activity">
    <reaction evidence="1">
        <text>S-ubiquitinyl-[E2 ubiquitin-conjugating enzyme]-L-cysteine + [acceptor protein]-L-lysine = [E2 ubiquitin-conjugating enzyme]-L-cysteine + N(6)-ubiquitinyl-[acceptor protein]-L-lysine.</text>
        <dbReference type="EC" id="2.3.2.27"/>
    </reaction>
</comment>
<organism evidence="12 13">
    <name type="scientific">Cinchona calisaya</name>
    <dbReference type="NCBI Taxonomy" id="153742"/>
    <lineage>
        <taxon>Eukaryota</taxon>
        <taxon>Viridiplantae</taxon>
        <taxon>Streptophyta</taxon>
        <taxon>Embryophyta</taxon>
        <taxon>Tracheophyta</taxon>
        <taxon>Spermatophyta</taxon>
        <taxon>Magnoliopsida</taxon>
        <taxon>eudicotyledons</taxon>
        <taxon>Gunneridae</taxon>
        <taxon>Pentapetalae</taxon>
        <taxon>asterids</taxon>
        <taxon>lamiids</taxon>
        <taxon>Gentianales</taxon>
        <taxon>Rubiaceae</taxon>
        <taxon>Cinchonoideae</taxon>
        <taxon>Cinchoneae</taxon>
        <taxon>Cinchona</taxon>
    </lineage>
</organism>